<name>A0ABQ1PMQ6_9GAMM</name>
<sequence length="321" mass="36591">MSQNLLYLGPLRPETLTMLGELNPVDQAFFVAPIASVEQWKEVQGFFPDASLQISKVAEISGEKPYYEFNLPEFNASQPATGLYDLYPGLKLVDSAPDSLLGIDELLSEQHCSVLHTVIIEQVELVWPFLSLIKKSPNYKHVNGLWLRIGVMQLYKNTPELVEVIAWCEEEGFEICENANNDPDFPLLKFVRNPYFLDLKKSSLRVFELEEKIKSVRKDLLLSKNKIESITEEKKELREKQDSLYLEIDAIKTRNAALEKSLIEKDEVINGLKKKLISNQEIADLIKGVSNQLDKGFYDQKKYIASASSALGKHLTKFYKS</sequence>
<feature type="coiled-coil region" evidence="1">
    <location>
        <begin position="220"/>
        <end position="254"/>
    </location>
</feature>
<comment type="caution">
    <text evidence="2">The sequence shown here is derived from an EMBL/GenBank/DDBJ whole genome shotgun (WGS) entry which is preliminary data.</text>
</comment>
<dbReference type="RefSeq" id="WP_188640578.1">
    <property type="nucleotide sequence ID" value="NZ_BMHM01000009.1"/>
</dbReference>
<evidence type="ECO:0000256" key="1">
    <source>
        <dbReference type="SAM" id="Coils"/>
    </source>
</evidence>
<accession>A0ABQ1PMQ6</accession>
<dbReference type="EMBL" id="BMHM01000009">
    <property type="protein sequence ID" value="GGC99759.1"/>
    <property type="molecule type" value="Genomic_DNA"/>
</dbReference>
<dbReference type="Proteomes" id="UP000597301">
    <property type="component" value="Unassembled WGS sequence"/>
</dbReference>
<evidence type="ECO:0000313" key="2">
    <source>
        <dbReference type="EMBL" id="GGC99759.1"/>
    </source>
</evidence>
<evidence type="ECO:0000313" key="3">
    <source>
        <dbReference type="Proteomes" id="UP000597301"/>
    </source>
</evidence>
<reference evidence="3" key="1">
    <citation type="journal article" date="2019" name="Int. J. Syst. Evol. Microbiol.">
        <title>The Global Catalogue of Microorganisms (GCM) 10K type strain sequencing project: providing services to taxonomists for standard genome sequencing and annotation.</title>
        <authorList>
            <consortium name="The Broad Institute Genomics Platform"/>
            <consortium name="The Broad Institute Genome Sequencing Center for Infectious Disease"/>
            <person name="Wu L."/>
            <person name="Ma J."/>
        </authorList>
    </citation>
    <scope>NUCLEOTIDE SEQUENCE [LARGE SCALE GENOMIC DNA]</scope>
    <source>
        <strain evidence="3">CGMCC 1.15122</strain>
    </source>
</reference>
<keyword evidence="1" id="KW-0175">Coiled coil</keyword>
<proteinExistence type="predicted"/>
<protein>
    <submittedName>
        <fullName evidence="2">Uncharacterized protein</fullName>
    </submittedName>
</protein>
<gene>
    <name evidence="2" type="ORF">GCM10011382_32840</name>
</gene>
<keyword evidence="3" id="KW-1185">Reference proteome</keyword>
<organism evidence="2 3">
    <name type="scientific">Vreelandella lutescens</name>
    <dbReference type="NCBI Taxonomy" id="1602943"/>
    <lineage>
        <taxon>Bacteria</taxon>
        <taxon>Pseudomonadati</taxon>
        <taxon>Pseudomonadota</taxon>
        <taxon>Gammaproteobacteria</taxon>
        <taxon>Oceanospirillales</taxon>
        <taxon>Halomonadaceae</taxon>
        <taxon>Vreelandella</taxon>
    </lineage>
</organism>